<dbReference type="Gene3D" id="3.40.50.1700">
    <property type="entry name" value="Glycoside hydrolase family 3 C-terminal domain"/>
    <property type="match status" value="1"/>
</dbReference>
<reference evidence="10 11" key="1">
    <citation type="submission" date="2016-10" db="EMBL/GenBank/DDBJ databases">
        <authorList>
            <person name="de Groot N.N."/>
        </authorList>
    </citation>
    <scope>NUCLEOTIDE SEQUENCE [LARGE SCALE GENOMIC DNA]</scope>
    <source>
        <strain evidence="10 11">CPCC 202808</strain>
    </source>
</reference>
<dbReference type="EMBL" id="FOOI01000001">
    <property type="protein sequence ID" value="SFF61435.1"/>
    <property type="molecule type" value="Genomic_DNA"/>
</dbReference>
<reference evidence="9 12" key="2">
    <citation type="submission" date="2020-07" db="EMBL/GenBank/DDBJ databases">
        <title>Sequencing the genomes of 1000 actinobacteria strains.</title>
        <authorList>
            <person name="Klenk H.-P."/>
        </authorList>
    </citation>
    <scope>NUCLEOTIDE SEQUENCE [LARGE SCALE GENOMIC DNA]</scope>
    <source>
        <strain evidence="9 12">DSM 45117</strain>
    </source>
</reference>
<comment type="catalytic activity">
    <reaction evidence="1">
        <text>Hydrolysis of terminal non-reducing N-acetyl-D-hexosamine residues in N-acetyl-beta-D-hexosaminides.</text>
        <dbReference type="EC" id="3.2.1.52"/>
    </reaction>
</comment>
<sequence length="626" mass="66049">MQTTPSPNSATGRRAFVLGTAGALAGLVASSADVLARPGAAYADGGRRPEHAHDRTKKRIERLIASMTLQEKVGQLFVNVVYGATAETEDPNNTSLYGVSTPAEVIAKYHLGGVIYFVWAHNVNDPVQVAGLSNGLQAAAIASGASIPLLLSADQEQGPIVRLGPPATQFPSSMGLAASRCPENSEVTARITGQELAAVGINQDNAPDADVNINPANPVIGVRSFGSNPKLVSTFVVEEVKGYQNEAHILATAKHFPGHGDTTVDSHTGIPVITHTREQWETIDAPPFEAAIKAGVGCIMTGHLVFPALDPSEDPATLSYPIVTGLLRDQLGFEGLVITDALTMAGVRQKYGDARIPVLALKAGCDLLLMPPLMDVAFDAVVGAVRDGEISESRLDESLRRILGWKFGSGIVCDPFVDVDKVNEIVGTPAHLARADEIADQVITLIKNDDDLLPLPDSISTVLVTGSGETALSTFVTEFDARGVTPTKVVTGTKPTDDMIAASVAAARLNDLVVVCTQNAWDTTTLDPEGRQQRLVHELVATGTPVVAIAISAPYDIAHFTEVSTFLADYAGNAVTTKACVRVMFGEVNPRGKLPVSIPTAADPKVTLYPYGWGLSYDPVLMSMGR</sequence>
<evidence type="ECO:0000313" key="10">
    <source>
        <dbReference type="EMBL" id="SFF61435.1"/>
    </source>
</evidence>
<gene>
    <name evidence="9" type="ORF">FHR37_004830</name>
    <name evidence="10" type="ORF">SAMN05421678_1018</name>
</gene>
<keyword evidence="12" id="KW-1185">Reference proteome</keyword>
<dbReference type="InterPro" id="IPR019800">
    <property type="entry name" value="Glyco_hydro_3_AS"/>
</dbReference>
<dbReference type="InterPro" id="IPR006311">
    <property type="entry name" value="TAT_signal"/>
</dbReference>
<dbReference type="RefSeq" id="WP_092879453.1">
    <property type="nucleotide sequence ID" value="NZ_FOOI01000001.1"/>
</dbReference>
<proteinExistence type="inferred from homology"/>
<dbReference type="InterPro" id="IPR002772">
    <property type="entry name" value="Glyco_hydro_3_C"/>
</dbReference>
<evidence type="ECO:0000256" key="5">
    <source>
        <dbReference type="ARBA" id="ARBA00023295"/>
    </source>
</evidence>
<keyword evidence="4 6" id="KW-0378">Hydrolase</keyword>
<dbReference type="PRINTS" id="PR00133">
    <property type="entry name" value="GLHYDRLASE3"/>
</dbReference>
<dbReference type="FunFam" id="3.20.20.300:FF:000014">
    <property type="entry name" value="Beta-hexosaminidase, lipoprotein"/>
    <property type="match status" value="1"/>
</dbReference>
<comment type="similarity">
    <text evidence="2 6">Belongs to the glycosyl hydrolase 3 family.</text>
</comment>
<keyword evidence="5 6" id="KW-0326">Glycosidase</keyword>
<evidence type="ECO:0000256" key="2">
    <source>
        <dbReference type="ARBA" id="ARBA00005336"/>
    </source>
</evidence>
<feature type="domain" description="Glycoside hydrolase family 3 N-terminal" evidence="7">
    <location>
        <begin position="68"/>
        <end position="403"/>
    </location>
</feature>
<dbReference type="OrthoDB" id="9805821at2"/>
<evidence type="ECO:0000259" key="8">
    <source>
        <dbReference type="Pfam" id="PF01915"/>
    </source>
</evidence>
<dbReference type="GO" id="GO:0005975">
    <property type="term" value="P:carbohydrate metabolic process"/>
    <property type="evidence" value="ECO:0007669"/>
    <property type="project" value="InterPro"/>
</dbReference>
<dbReference type="Pfam" id="PF00933">
    <property type="entry name" value="Glyco_hydro_3"/>
    <property type="match status" value="1"/>
</dbReference>
<evidence type="ECO:0000256" key="4">
    <source>
        <dbReference type="ARBA" id="ARBA00022801"/>
    </source>
</evidence>
<dbReference type="SUPFAM" id="SSF51445">
    <property type="entry name" value="(Trans)glycosidases"/>
    <property type="match status" value="1"/>
</dbReference>
<dbReference type="GO" id="GO:0004563">
    <property type="term" value="F:beta-N-acetylhexosaminidase activity"/>
    <property type="evidence" value="ECO:0007669"/>
    <property type="project" value="UniProtKB-EC"/>
</dbReference>
<dbReference type="EMBL" id="JACBZA010000001">
    <property type="protein sequence ID" value="NYH85979.1"/>
    <property type="molecule type" value="Genomic_DNA"/>
</dbReference>
<dbReference type="PANTHER" id="PTHR30480">
    <property type="entry name" value="BETA-HEXOSAMINIDASE-RELATED"/>
    <property type="match status" value="1"/>
</dbReference>
<protein>
    <recommendedName>
        <fullName evidence="3">beta-N-acetylhexosaminidase</fullName>
        <ecNumber evidence="3">3.2.1.52</ecNumber>
    </recommendedName>
</protein>
<evidence type="ECO:0000259" key="7">
    <source>
        <dbReference type="Pfam" id="PF00933"/>
    </source>
</evidence>
<dbReference type="Pfam" id="PF01915">
    <property type="entry name" value="Glyco_hydro_3_C"/>
    <property type="match status" value="1"/>
</dbReference>
<accession>A0A1I2K2K7</accession>
<dbReference type="InterPro" id="IPR017853">
    <property type="entry name" value="GH"/>
</dbReference>
<dbReference type="InterPro" id="IPR050226">
    <property type="entry name" value="NagZ_Beta-hexosaminidase"/>
</dbReference>
<dbReference type="AlphaFoldDB" id="A0A1I2K2K7"/>
<dbReference type="InterPro" id="IPR036962">
    <property type="entry name" value="Glyco_hydro_3_N_sf"/>
</dbReference>
<dbReference type="InterPro" id="IPR036881">
    <property type="entry name" value="Glyco_hydro_3_C_sf"/>
</dbReference>
<dbReference type="Proteomes" id="UP000533017">
    <property type="component" value="Unassembled WGS sequence"/>
</dbReference>
<dbReference type="PANTHER" id="PTHR30480:SF13">
    <property type="entry name" value="BETA-HEXOSAMINIDASE"/>
    <property type="match status" value="1"/>
</dbReference>
<evidence type="ECO:0000256" key="6">
    <source>
        <dbReference type="RuleBase" id="RU361161"/>
    </source>
</evidence>
<evidence type="ECO:0000313" key="12">
    <source>
        <dbReference type="Proteomes" id="UP000533017"/>
    </source>
</evidence>
<dbReference type="Gene3D" id="3.20.20.300">
    <property type="entry name" value="Glycoside hydrolase, family 3, N-terminal domain"/>
    <property type="match status" value="1"/>
</dbReference>
<dbReference type="Proteomes" id="UP000199052">
    <property type="component" value="Unassembled WGS sequence"/>
</dbReference>
<dbReference type="EC" id="3.2.1.52" evidence="3"/>
<name>A0A1I2K2K7_9ACTN</name>
<dbReference type="SUPFAM" id="SSF52279">
    <property type="entry name" value="Beta-D-glucan exohydrolase, C-terminal domain"/>
    <property type="match status" value="1"/>
</dbReference>
<organism evidence="10 11">
    <name type="scientific">Actinopolymorpha cephalotaxi</name>
    <dbReference type="NCBI Taxonomy" id="504797"/>
    <lineage>
        <taxon>Bacteria</taxon>
        <taxon>Bacillati</taxon>
        <taxon>Actinomycetota</taxon>
        <taxon>Actinomycetes</taxon>
        <taxon>Propionibacteriales</taxon>
        <taxon>Actinopolymorphaceae</taxon>
        <taxon>Actinopolymorpha</taxon>
    </lineage>
</organism>
<dbReference type="InterPro" id="IPR001764">
    <property type="entry name" value="Glyco_hydro_3_N"/>
</dbReference>
<dbReference type="STRING" id="504797.SAMN05421678_1018"/>
<feature type="domain" description="Glycoside hydrolase family 3 C-terminal" evidence="8">
    <location>
        <begin position="443"/>
        <end position="617"/>
    </location>
</feature>
<dbReference type="GO" id="GO:0009254">
    <property type="term" value="P:peptidoglycan turnover"/>
    <property type="evidence" value="ECO:0007669"/>
    <property type="project" value="TreeGrafter"/>
</dbReference>
<evidence type="ECO:0000256" key="1">
    <source>
        <dbReference type="ARBA" id="ARBA00001231"/>
    </source>
</evidence>
<evidence type="ECO:0000313" key="11">
    <source>
        <dbReference type="Proteomes" id="UP000199052"/>
    </source>
</evidence>
<evidence type="ECO:0000256" key="3">
    <source>
        <dbReference type="ARBA" id="ARBA00012663"/>
    </source>
</evidence>
<dbReference type="PROSITE" id="PS00775">
    <property type="entry name" value="GLYCOSYL_HYDROL_F3"/>
    <property type="match status" value="1"/>
</dbReference>
<dbReference type="PROSITE" id="PS51318">
    <property type="entry name" value="TAT"/>
    <property type="match status" value="1"/>
</dbReference>
<evidence type="ECO:0000313" key="9">
    <source>
        <dbReference type="EMBL" id="NYH85979.1"/>
    </source>
</evidence>